<reference evidence="2 3" key="1">
    <citation type="submission" date="2016-11" db="EMBL/GenBank/DDBJ databases">
        <authorList>
            <person name="Jaros S."/>
            <person name="Januszkiewicz K."/>
            <person name="Wedrychowicz H."/>
        </authorList>
    </citation>
    <scope>NUCLEOTIDE SEQUENCE [LARGE SCALE GENOMIC DNA]</scope>
    <source>
        <strain evidence="2 3">NF2</strain>
    </source>
</reference>
<evidence type="ECO:0000313" key="2">
    <source>
        <dbReference type="EMBL" id="ASJ55522.1"/>
    </source>
</evidence>
<proteinExistence type="predicted"/>
<feature type="chain" id="PRO_5013188609" description="F5/8 type C domain-containing protein" evidence="1">
    <location>
        <begin position="24"/>
        <end position="156"/>
    </location>
</feature>
<dbReference type="EMBL" id="CP018145">
    <property type="protein sequence ID" value="ASJ55522.1"/>
    <property type="molecule type" value="Genomic_DNA"/>
</dbReference>
<protein>
    <recommendedName>
        <fullName evidence="4">F5/8 type C domain-containing protein</fullName>
    </recommendedName>
</protein>
<feature type="signal peptide" evidence="1">
    <location>
        <begin position="1"/>
        <end position="23"/>
    </location>
</feature>
<dbReference type="Proteomes" id="UP000197781">
    <property type="component" value="Chromosome"/>
</dbReference>
<sequence>MKKVLLTLSALAVSMAGTPAAFAESQAAVKSEAKSEANYQAQATNYSFSAGLGEPQPGPNDTFNYQFWVTSPSQINVVATQKSTKTPVIGYHIMTSTDGGKTWVSAGVDGASFTGNSTVTYAPKQTLQPGYYMFLLKNNGSRYTSVDGTISVIPLP</sequence>
<gene>
    <name evidence="2" type="ORF">BP422_19410</name>
</gene>
<evidence type="ECO:0008006" key="4">
    <source>
        <dbReference type="Google" id="ProtNLM"/>
    </source>
</evidence>
<dbReference type="RefSeq" id="WP_088909186.1">
    <property type="nucleotide sequence ID" value="NZ_CP018145.1"/>
</dbReference>
<dbReference type="AlphaFoldDB" id="A0A220MKU0"/>
<dbReference type="KEGG" id="bfm:BP422_19410"/>
<evidence type="ECO:0000256" key="1">
    <source>
        <dbReference type="SAM" id="SignalP"/>
    </source>
</evidence>
<name>A0A220MKU0_9BACL</name>
<organism evidence="2 3">
    <name type="scientific">Brevibacillus formosus</name>
    <dbReference type="NCBI Taxonomy" id="54913"/>
    <lineage>
        <taxon>Bacteria</taxon>
        <taxon>Bacillati</taxon>
        <taxon>Bacillota</taxon>
        <taxon>Bacilli</taxon>
        <taxon>Bacillales</taxon>
        <taxon>Paenibacillaceae</taxon>
        <taxon>Brevibacillus</taxon>
    </lineage>
</organism>
<keyword evidence="1" id="KW-0732">Signal</keyword>
<accession>A0A220MKU0</accession>
<evidence type="ECO:0000313" key="3">
    <source>
        <dbReference type="Proteomes" id="UP000197781"/>
    </source>
</evidence>